<comment type="caution">
    <text evidence="2">The sequence shown here is derived from an EMBL/GenBank/DDBJ whole genome shotgun (WGS) entry which is preliminary data.</text>
</comment>
<accession>A0ABU5QA54</accession>
<dbReference type="GO" id="GO:0004601">
    <property type="term" value="F:peroxidase activity"/>
    <property type="evidence" value="ECO:0007669"/>
    <property type="project" value="UniProtKB-KW"/>
</dbReference>
<name>A0ABU5QA54_9BACT</name>
<dbReference type="PANTHER" id="PTHR34599:SF1">
    <property type="entry name" value="PHOSPHATIDIC ACID PHOSPHATASE TYPE 2_HALOPEROXIDASE DOMAIN-CONTAINING PROTEIN"/>
    <property type="match status" value="1"/>
</dbReference>
<protein>
    <submittedName>
        <fullName evidence="2">Vanadium-dependent haloperoxidase</fullName>
        <ecNumber evidence="2">1.11.1.-</ecNumber>
    </submittedName>
</protein>
<dbReference type="EC" id="1.11.1.-" evidence="2"/>
<keyword evidence="2" id="KW-0560">Oxidoreductase</keyword>
<dbReference type="RefSeq" id="WP_323296884.1">
    <property type="nucleotide sequence ID" value="NZ_JAYFUM010000011.1"/>
</dbReference>
<feature type="domain" description="Phosphatidic acid phosphatase type 2/haloperoxidase" evidence="1">
    <location>
        <begin position="314"/>
        <end position="439"/>
    </location>
</feature>
<dbReference type="CDD" id="cd03398">
    <property type="entry name" value="PAP2_haloperoxidase"/>
    <property type="match status" value="1"/>
</dbReference>
<dbReference type="EMBL" id="JAYFUM010000011">
    <property type="protein sequence ID" value="MEA5139726.1"/>
    <property type="molecule type" value="Genomic_DNA"/>
</dbReference>
<gene>
    <name evidence="2" type="ORF">VB248_11285</name>
</gene>
<dbReference type="Proteomes" id="UP001302949">
    <property type="component" value="Unassembled WGS sequence"/>
</dbReference>
<sequence length="457" mass="51549">MKQNLSKIYTTGILILFFLVSLQSSLLATPLPKTGNRFSSKVALEWGKMSLYILRHTSEGSPTYGSRSLGYLGLTMYECVVGGSTEKQSLAGQLKGLNTLPQAQKGKVYNWALSLNAGQAYLLKQLYNHTSLENVGKIDSLENVIYQQELKTTDKKVAEASKDLGLSIAQAIFEWSKTDGGFEGYKRNFDPTYKMPTTKGLWKAPAKGQSAFAMPLHPHWGKNRTFAPLNETLPIPKMITYDYRPNSEYYALMYEVYTKRLTLTQEEKEIANWWGDDPSQTFSPPGHSYNLANIAIKIAKPDLFKAAETYAKVGMAVADAFINCWKAKYFYNAQRPFSFIYYNIDIAWNLYWPEPPFPAFYSGHAVQGSATATVLTELYGAKFEFTDDSHVGRPKDLERNTEYKARHFKSFWQAAEESAMSRLYGGIHTRQDNEVGLVEGKKIGNNINTLAWAKAKK</sequence>
<evidence type="ECO:0000313" key="2">
    <source>
        <dbReference type="EMBL" id="MEA5139726.1"/>
    </source>
</evidence>
<dbReference type="Pfam" id="PF01569">
    <property type="entry name" value="PAP2"/>
    <property type="match status" value="1"/>
</dbReference>
<organism evidence="2 3">
    <name type="scientific">Arcicella rigui</name>
    <dbReference type="NCBI Taxonomy" id="797020"/>
    <lineage>
        <taxon>Bacteria</taxon>
        <taxon>Pseudomonadati</taxon>
        <taxon>Bacteroidota</taxon>
        <taxon>Cytophagia</taxon>
        <taxon>Cytophagales</taxon>
        <taxon>Flectobacillaceae</taxon>
        <taxon>Arcicella</taxon>
    </lineage>
</organism>
<keyword evidence="2" id="KW-0575">Peroxidase</keyword>
<dbReference type="PANTHER" id="PTHR34599">
    <property type="entry name" value="PEROXIDASE-RELATED"/>
    <property type="match status" value="1"/>
</dbReference>
<dbReference type="InterPro" id="IPR000326">
    <property type="entry name" value="PAP2/HPO"/>
</dbReference>
<dbReference type="SUPFAM" id="SSF48317">
    <property type="entry name" value="Acid phosphatase/Vanadium-dependent haloperoxidase"/>
    <property type="match status" value="1"/>
</dbReference>
<dbReference type="InterPro" id="IPR036938">
    <property type="entry name" value="PAP2/HPO_sf"/>
</dbReference>
<dbReference type="InterPro" id="IPR052559">
    <property type="entry name" value="V-haloperoxidase"/>
</dbReference>
<reference evidence="2 3" key="1">
    <citation type="submission" date="2023-12" db="EMBL/GenBank/DDBJ databases">
        <title>Novel species of the genus Arcicella isolated from rivers.</title>
        <authorList>
            <person name="Lu H."/>
        </authorList>
    </citation>
    <scope>NUCLEOTIDE SEQUENCE [LARGE SCALE GENOMIC DNA]</scope>
    <source>
        <strain evidence="2 3">KCTC 23307</strain>
    </source>
</reference>
<evidence type="ECO:0000313" key="3">
    <source>
        <dbReference type="Proteomes" id="UP001302949"/>
    </source>
</evidence>
<evidence type="ECO:0000259" key="1">
    <source>
        <dbReference type="Pfam" id="PF01569"/>
    </source>
</evidence>
<keyword evidence="3" id="KW-1185">Reference proteome</keyword>
<proteinExistence type="predicted"/>
<dbReference type="Gene3D" id="1.10.606.20">
    <property type="match status" value="1"/>
</dbReference>